<dbReference type="PROSITE" id="PS00518">
    <property type="entry name" value="ZF_RING_1"/>
    <property type="match status" value="1"/>
</dbReference>
<dbReference type="STRING" id="914234.M2RC98"/>
<dbReference type="Gene3D" id="3.30.40.10">
    <property type="entry name" value="Zinc/RING finger domain, C3HC4 (zinc finger)"/>
    <property type="match status" value="1"/>
</dbReference>
<dbReference type="InterPro" id="IPR017907">
    <property type="entry name" value="Znf_RING_CS"/>
</dbReference>
<feature type="region of interest" description="Disordered" evidence="10">
    <location>
        <begin position="1"/>
        <end position="38"/>
    </location>
</feature>
<evidence type="ECO:0000313" key="13">
    <source>
        <dbReference type="Proteomes" id="UP000016930"/>
    </source>
</evidence>
<evidence type="ECO:0000256" key="10">
    <source>
        <dbReference type="SAM" id="MobiDB-lite"/>
    </source>
</evidence>
<feature type="compositionally biased region" description="Basic and acidic residues" evidence="10">
    <location>
        <begin position="27"/>
        <end position="38"/>
    </location>
</feature>
<evidence type="ECO:0000313" key="12">
    <source>
        <dbReference type="EMBL" id="EMD36012.1"/>
    </source>
</evidence>
<keyword evidence="13" id="KW-1185">Reference proteome</keyword>
<evidence type="ECO:0000256" key="4">
    <source>
        <dbReference type="ARBA" id="ARBA00022723"/>
    </source>
</evidence>
<keyword evidence="7" id="KW-0805">Transcription regulation</keyword>
<dbReference type="InterPro" id="IPR001841">
    <property type="entry name" value="Znf_RING"/>
</dbReference>
<dbReference type="GO" id="GO:0008270">
    <property type="term" value="F:zinc ion binding"/>
    <property type="evidence" value="ECO:0007669"/>
    <property type="project" value="UniProtKB-KW"/>
</dbReference>
<evidence type="ECO:0000259" key="11">
    <source>
        <dbReference type="PROSITE" id="PS50089"/>
    </source>
</evidence>
<dbReference type="SUPFAM" id="SSF57850">
    <property type="entry name" value="RING/U-box"/>
    <property type="match status" value="1"/>
</dbReference>
<dbReference type="EC" id="2.3.2.27" evidence="2"/>
<evidence type="ECO:0000256" key="7">
    <source>
        <dbReference type="ARBA" id="ARBA00023015"/>
    </source>
</evidence>
<dbReference type="Proteomes" id="UP000016930">
    <property type="component" value="Unassembled WGS sequence"/>
</dbReference>
<comment type="catalytic activity">
    <reaction evidence="1">
        <text>S-ubiquitinyl-[E2 ubiquitin-conjugating enzyme]-L-cysteine + [acceptor protein]-L-lysine = [E2 ubiquitin-conjugating enzyme]-L-cysteine + N(6)-ubiquitinyl-[acceptor protein]-L-lysine.</text>
        <dbReference type="EC" id="2.3.2.27"/>
    </reaction>
</comment>
<dbReference type="GO" id="GO:0000209">
    <property type="term" value="P:protein polyubiquitination"/>
    <property type="evidence" value="ECO:0007669"/>
    <property type="project" value="TreeGrafter"/>
</dbReference>
<evidence type="ECO:0000256" key="1">
    <source>
        <dbReference type="ARBA" id="ARBA00000900"/>
    </source>
</evidence>
<accession>M2RC98</accession>
<evidence type="ECO:0000256" key="5">
    <source>
        <dbReference type="ARBA" id="ARBA00022771"/>
    </source>
</evidence>
<keyword evidence="5 9" id="KW-0863">Zinc-finger</keyword>
<dbReference type="HOGENOM" id="CLU_050242_1_1_1"/>
<organism evidence="12 13">
    <name type="scientific">Ceriporiopsis subvermispora (strain B)</name>
    <name type="common">White-rot fungus</name>
    <name type="synonym">Gelatoporia subvermispora</name>
    <dbReference type="NCBI Taxonomy" id="914234"/>
    <lineage>
        <taxon>Eukaryota</taxon>
        <taxon>Fungi</taxon>
        <taxon>Dikarya</taxon>
        <taxon>Basidiomycota</taxon>
        <taxon>Agaricomycotina</taxon>
        <taxon>Agaricomycetes</taxon>
        <taxon>Polyporales</taxon>
        <taxon>Gelatoporiaceae</taxon>
        <taxon>Gelatoporia</taxon>
    </lineage>
</organism>
<dbReference type="PANTHER" id="PTHR46077:SF1">
    <property type="entry name" value="TOP1 BINDING ARGININE_SERINE RICH PROTEIN, E3 UBIQUITIN LIGASE"/>
    <property type="match status" value="1"/>
</dbReference>
<dbReference type="PROSITE" id="PS50089">
    <property type="entry name" value="ZF_RING_2"/>
    <property type="match status" value="1"/>
</dbReference>
<evidence type="ECO:0000256" key="9">
    <source>
        <dbReference type="PROSITE-ProRule" id="PRU00175"/>
    </source>
</evidence>
<dbReference type="PANTHER" id="PTHR46077">
    <property type="entry name" value="E3 UBIQUITIN-PROTEIN LIGASE TOPORS"/>
    <property type="match status" value="1"/>
</dbReference>
<evidence type="ECO:0000256" key="3">
    <source>
        <dbReference type="ARBA" id="ARBA00022679"/>
    </source>
</evidence>
<keyword evidence="3" id="KW-0808">Transferase</keyword>
<evidence type="ECO:0000256" key="2">
    <source>
        <dbReference type="ARBA" id="ARBA00012483"/>
    </source>
</evidence>
<evidence type="ECO:0000256" key="6">
    <source>
        <dbReference type="ARBA" id="ARBA00022833"/>
    </source>
</evidence>
<sequence length="360" mass="41037">MTPRADSPPSKRIKLNASSSPPLDAARTVDDPDIPHDLDDSDVEQCSICLQPLADRTIIPKCSHEFCFECLLVWTEQSRKCPLCTQTIGDYLIHHVRSKYDYQKHYLTPLRSSSRLSEGVRAQTVARRRAQTRREQEWGRRRWREQEEADELERAIEHRRWVYRHKLYAKHVASNPYTRYKPFPTPAQFAASPDHISRATIFLRRELRVWPGLDVEFLTTFTISLMKSLDIRSEPAVRLLAEFLDMDNGGSRVNAEHFAHELYSFMRSPYRELPLYDRAVQVLRYTGGCSPAGSAGSTKAMASTGYVSLPFTIPFRGSTASSGTIRFARVLCVFSSTVATKISSTTTTSSQSTPTFYRAK</sequence>
<proteinExistence type="predicted"/>
<evidence type="ECO:0000256" key="8">
    <source>
        <dbReference type="ARBA" id="ARBA00023163"/>
    </source>
</evidence>
<name>M2RC98_CERS8</name>
<protein>
    <recommendedName>
        <fullName evidence="2">RING-type E3 ubiquitin transferase</fullName>
        <ecNumber evidence="2">2.3.2.27</ecNumber>
    </recommendedName>
</protein>
<dbReference type="GO" id="GO:0061630">
    <property type="term" value="F:ubiquitin protein ligase activity"/>
    <property type="evidence" value="ECO:0007669"/>
    <property type="project" value="UniProtKB-EC"/>
</dbReference>
<dbReference type="Pfam" id="PF13639">
    <property type="entry name" value="zf-RING_2"/>
    <property type="match status" value="1"/>
</dbReference>
<dbReference type="AlphaFoldDB" id="M2RC98"/>
<dbReference type="OrthoDB" id="21204at2759"/>
<keyword evidence="6" id="KW-0862">Zinc</keyword>
<dbReference type="SMART" id="SM00184">
    <property type="entry name" value="RING"/>
    <property type="match status" value="1"/>
</dbReference>
<keyword evidence="4" id="KW-0479">Metal-binding</keyword>
<reference evidence="12 13" key="1">
    <citation type="journal article" date="2012" name="Proc. Natl. Acad. Sci. U.S.A.">
        <title>Comparative genomics of Ceriporiopsis subvermispora and Phanerochaete chrysosporium provide insight into selective ligninolysis.</title>
        <authorList>
            <person name="Fernandez-Fueyo E."/>
            <person name="Ruiz-Duenas F.J."/>
            <person name="Ferreira P."/>
            <person name="Floudas D."/>
            <person name="Hibbett D.S."/>
            <person name="Canessa P."/>
            <person name="Larrondo L.F."/>
            <person name="James T.Y."/>
            <person name="Seelenfreund D."/>
            <person name="Lobos S."/>
            <person name="Polanco R."/>
            <person name="Tello M."/>
            <person name="Honda Y."/>
            <person name="Watanabe T."/>
            <person name="Watanabe T."/>
            <person name="Ryu J.S."/>
            <person name="Kubicek C.P."/>
            <person name="Schmoll M."/>
            <person name="Gaskell J."/>
            <person name="Hammel K.E."/>
            <person name="St John F.J."/>
            <person name="Vanden Wymelenberg A."/>
            <person name="Sabat G."/>
            <person name="Splinter BonDurant S."/>
            <person name="Syed K."/>
            <person name="Yadav J.S."/>
            <person name="Doddapaneni H."/>
            <person name="Subramanian V."/>
            <person name="Lavin J.L."/>
            <person name="Oguiza J.A."/>
            <person name="Perez G."/>
            <person name="Pisabarro A.G."/>
            <person name="Ramirez L."/>
            <person name="Santoyo F."/>
            <person name="Master E."/>
            <person name="Coutinho P.M."/>
            <person name="Henrissat B."/>
            <person name="Lombard V."/>
            <person name="Magnuson J.K."/>
            <person name="Kuees U."/>
            <person name="Hori C."/>
            <person name="Igarashi K."/>
            <person name="Samejima M."/>
            <person name="Held B.W."/>
            <person name="Barry K.W."/>
            <person name="LaButti K.M."/>
            <person name="Lapidus A."/>
            <person name="Lindquist E.A."/>
            <person name="Lucas S.M."/>
            <person name="Riley R."/>
            <person name="Salamov A.A."/>
            <person name="Hoffmeister D."/>
            <person name="Schwenk D."/>
            <person name="Hadar Y."/>
            <person name="Yarden O."/>
            <person name="de Vries R.P."/>
            <person name="Wiebenga A."/>
            <person name="Stenlid J."/>
            <person name="Eastwood D."/>
            <person name="Grigoriev I.V."/>
            <person name="Berka R.M."/>
            <person name="Blanchette R.A."/>
            <person name="Kersten P."/>
            <person name="Martinez A.T."/>
            <person name="Vicuna R."/>
            <person name="Cullen D."/>
        </authorList>
    </citation>
    <scope>NUCLEOTIDE SEQUENCE [LARGE SCALE GENOMIC DNA]</scope>
    <source>
        <strain evidence="12 13">B</strain>
    </source>
</reference>
<keyword evidence="8" id="KW-0804">Transcription</keyword>
<feature type="domain" description="RING-type" evidence="11">
    <location>
        <begin position="46"/>
        <end position="85"/>
    </location>
</feature>
<dbReference type="InterPro" id="IPR013083">
    <property type="entry name" value="Znf_RING/FYVE/PHD"/>
</dbReference>
<dbReference type="EMBL" id="KB445799">
    <property type="protein sequence ID" value="EMD36012.1"/>
    <property type="molecule type" value="Genomic_DNA"/>
</dbReference>
<dbReference type="GO" id="GO:0006513">
    <property type="term" value="P:protein monoubiquitination"/>
    <property type="evidence" value="ECO:0007669"/>
    <property type="project" value="TreeGrafter"/>
</dbReference>
<gene>
    <name evidence="12" type="ORF">CERSUDRAFT_96236</name>
</gene>